<evidence type="ECO:0000313" key="3">
    <source>
        <dbReference type="Proteomes" id="UP000044602"/>
    </source>
</evidence>
<keyword evidence="3" id="KW-1185">Reference proteome</keyword>
<dbReference type="EMBL" id="CVQH01020173">
    <property type="protein sequence ID" value="CRK26383.1"/>
    <property type="molecule type" value="Genomic_DNA"/>
</dbReference>
<proteinExistence type="predicted"/>
<accession>A0A0G4LWE6</accession>
<dbReference type="AlphaFoldDB" id="A0A0G4LWE6"/>
<evidence type="ECO:0000313" key="2">
    <source>
        <dbReference type="EMBL" id="CRK26383.1"/>
    </source>
</evidence>
<dbReference type="Proteomes" id="UP000044602">
    <property type="component" value="Unassembled WGS sequence"/>
</dbReference>
<reference evidence="2 3" key="1">
    <citation type="submission" date="2015-05" db="EMBL/GenBank/DDBJ databases">
        <authorList>
            <person name="Wang D.B."/>
            <person name="Wang M."/>
        </authorList>
    </citation>
    <scope>NUCLEOTIDE SEQUENCE [LARGE SCALE GENOMIC DNA]</scope>
    <source>
        <strain evidence="2">VL1</strain>
    </source>
</reference>
<sequence length="105" mass="11864">MEAFEFMEPIDQMLAWPDEPELVEETEMRAGALESFEGASGLDQDVGRRILHCVIHGDVVLTSRQTEGKTRERVRSTDAGEVDGRRQRGFRSVHSQTAVAAFDKW</sequence>
<evidence type="ECO:0000256" key="1">
    <source>
        <dbReference type="SAM" id="MobiDB-lite"/>
    </source>
</evidence>
<gene>
    <name evidence="2" type="ORF">BN1708_014519</name>
</gene>
<name>A0A0G4LWE6_VERLO</name>
<feature type="region of interest" description="Disordered" evidence="1">
    <location>
        <begin position="66"/>
        <end position="90"/>
    </location>
</feature>
<organism evidence="2 3">
    <name type="scientific">Verticillium longisporum</name>
    <name type="common">Verticillium dahliae var. longisporum</name>
    <dbReference type="NCBI Taxonomy" id="100787"/>
    <lineage>
        <taxon>Eukaryota</taxon>
        <taxon>Fungi</taxon>
        <taxon>Dikarya</taxon>
        <taxon>Ascomycota</taxon>
        <taxon>Pezizomycotina</taxon>
        <taxon>Sordariomycetes</taxon>
        <taxon>Hypocreomycetidae</taxon>
        <taxon>Glomerellales</taxon>
        <taxon>Plectosphaerellaceae</taxon>
        <taxon>Verticillium</taxon>
    </lineage>
</organism>
<feature type="compositionally biased region" description="Basic and acidic residues" evidence="1">
    <location>
        <begin position="66"/>
        <end position="86"/>
    </location>
</feature>
<protein>
    <submittedName>
        <fullName evidence="2">Uncharacterized protein</fullName>
    </submittedName>
</protein>